<keyword evidence="3" id="KW-1185">Reference proteome</keyword>
<dbReference type="EMBL" id="UGQC01000001">
    <property type="protein sequence ID" value="STY99153.1"/>
    <property type="molecule type" value="Genomic_DNA"/>
</dbReference>
<reference evidence="2 3" key="1">
    <citation type="submission" date="2018-06" db="EMBL/GenBank/DDBJ databases">
        <authorList>
            <consortium name="Pathogen Informatics"/>
            <person name="Doyle S."/>
        </authorList>
    </citation>
    <scope>NUCLEOTIDE SEQUENCE [LARGE SCALE GENOMIC DNA]</scope>
    <source>
        <strain evidence="2 3">NCTC7911</strain>
    </source>
</reference>
<evidence type="ECO:0008006" key="4">
    <source>
        <dbReference type="Google" id="ProtNLM"/>
    </source>
</evidence>
<dbReference type="Proteomes" id="UP000254107">
    <property type="component" value="Unassembled WGS sequence"/>
</dbReference>
<feature type="signal peptide" evidence="1">
    <location>
        <begin position="1"/>
        <end position="23"/>
    </location>
</feature>
<gene>
    <name evidence="2" type="ORF">NCTC7911_00525</name>
</gene>
<evidence type="ECO:0000313" key="3">
    <source>
        <dbReference type="Proteomes" id="UP000254107"/>
    </source>
</evidence>
<dbReference type="AlphaFoldDB" id="A0A378QIK0"/>
<dbReference type="PROSITE" id="PS51257">
    <property type="entry name" value="PROKAR_LIPOPROTEIN"/>
    <property type="match status" value="1"/>
</dbReference>
<sequence>MKKFTLIIALCLPLMLMACSANNGQGVRPTASILIGK</sequence>
<evidence type="ECO:0000256" key="1">
    <source>
        <dbReference type="SAM" id="SignalP"/>
    </source>
</evidence>
<proteinExistence type="predicted"/>
<feature type="chain" id="PRO_5017069295" description="Lipoprotein" evidence="1">
    <location>
        <begin position="24"/>
        <end position="37"/>
    </location>
</feature>
<keyword evidence="1" id="KW-0732">Signal</keyword>
<protein>
    <recommendedName>
        <fullName evidence="4">Lipoprotein</fullName>
    </recommendedName>
</protein>
<name>A0A378QIK0_MORLA</name>
<evidence type="ECO:0000313" key="2">
    <source>
        <dbReference type="EMBL" id="STY99153.1"/>
    </source>
</evidence>
<organism evidence="2 3">
    <name type="scientific">Moraxella lacunata</name>
    <dbReference type="NCBI Taxonomy" id="477"/>
    <lineage>
        <taxon>Bacteria</taxon>
        <taxon>Pseudomonadati</taxon>
        <taxon>Pseudomonadota</taxon>
        <taxon>Gammaproteobacteria</taxon>
        <taxon>Moraxellales</taxon>
        <taxon>Moraxellaceae</taxon>
        <taxon>Moraxella</taxon>
    </lineage>
</organism>
<accession>A0A378QIK0</accession>